<dbReference type="AlphaFoldDB" id="A0A6A6DW94"/>
<feature type="compositionally biased region" description="Polar residues" evidence="1">
    <location>
        <begin position="285"/>
        <end position="302"/>
    </location>
</feature>
<evidence type="ECO:0000313" key="2">
    <source>
        <dbReference type="EMBL" id="KAF2183854.1"/>
    </source>
</evidence>
<feature type="compositionally biased region" description="Low complexity" evidence="1">
    <location>
        <begin position="261"/>
        <end position="273"/>
    </location>
</feature>
<feature type="region of interest" description="Disordered" evidence="1">
    <location>
        <begin position="99"/>
        <end position="137"/>
    </location>
</feature>
<evidence type="ECO:0000256" key="1">
    <source>
        <dbReference type="SAM" id="MobiDB-lite"/>
    </source>
</evidence>
<organism evidence="2 3">
    <name type="scientific">Zopfia rhizophila CBS 207.26</name>
    <dbReference type="NCBI Taxonomy" id="1314779"/>
    <lineage>
        <taxon>Eukaryota</taxon>
        <taxon>Fungi</taxon>
        <taxon>Dikarya</taxon>
        <taxon>Ascomycota</taxon>
        <taxon>Pezizomycotina</taxon>
        <taxon>Dothideomycetes</taxon>
        <taxon>Dothideomycetes incertae sedis</taxon>
        <taxon>Zopfiaceae</taxon>
        <taxon>Zopfia</taxon>
    </lineage>
</organism>
<dbReference type="EMBL" id="ML994640">
    <property type="protein sequence ID" value="KAF2183854.1"/>
    <property type="molecule type" value="Genomic_DNA"/>
</dbReference>
<gene>
    <name evidence="2" type="ORF">K469DRAFT_710229</name>
</gene>
<accession>A0A6A6DW94</accession>
<protein>
    <submittedName>
        <fullName evidence="2">Uncharacterized protein</fullName>
    </submittedName>
</protein>
<feature type="region of interest" description="Disordered" evidence="1">
    <location>
        <begin position="342"/>
        <end position="361"/>
    </location>
</feature>
<reference evidence="2" key="1">
    <citation type="journal article" date="2020" name="Stud. Mycol.">
        <title>101 Dothideomycetes genomes: a test case for predicting lifestyles and emergence of pathogens.</title>
        <authorList>
            <person name="Haridas S."/>
            <person name="Albert R."/>
            <person name="Binder M."/>
            <person name="Bloem J."/>
            <person name="Labutti K."/>
            <person name="Salamov A."/>
            <person name="Andreopoulos B."/>
            <person name="Baker S."/>
            <person name="Barry K."/>
            <person name="Bills G."/>
            <person name="Bluhm B."/>
            <person name="Cannon C."/>
            <person name="Castanera R."/>
            <person name="Culley D."/>
            <person name="Daum C."/>
            <person name="Ezra D."/>
            <person name="Gonzalez J."/>
            <person name="Henrissat B."/>
            <person name="Kuo A."/>
            <person name="Liang C."/>
            <person name="Lipzen A."/>
            <person name="Lutzoni F."/>
            <person name="Magnuson J."/>
            <person name="Mondo S."/>
            <person name="Nolan M."/>
            <person name="Ohm R."/>
            <person name="Pangilinan J."/>
            <person name="Park H.-J."/>
            <person name="Ramirez L."/>
            <person name="Alfaro M."/>
            <person name="Sun H."/>
            <person name="Tritt A."/>
            <person name="Yoshinaga Y."/>
            <person name="Zwiers L.-H."/>
            <person name="Turgeon B."/>
            <person name="Goodwin S."/>
            <person name="Spatafora J."/>
            <person name="Crous P."/>
            <person name="Grigoriev I."/>
        </authorList>
    </citation>
    <scope>NUCLEOTIDE SEQUENCE</scope>
    <source>
        <strain evidence="2">CBS 207.26</strain>
    </source>
</reference>
<evidence type="ECO:0000313" key="3">
    <source>
        <dbReference type="Proteomes" id="UP000800200"/>
    </source>
</evidence>
<feature type="region of interest" description="Disordered" evidence="1">
    <location>
        <begin position="254"/>
        <end position="302"/>
    </location>
</feature>
<name>A0A6A6DW94_9PEZI</name>
<proteinExistence type="predicted"/>
<keyword evidence="3" id="KW-1185">Reference proteome</keyword>
<sequence length="411" mass="45282">MSFGYTPGGHLLSFTPINGPRVEQQRREADELPAEVAVASENVDTPHHLEQVTQETIQATVELLATPVRHAQPPGPPGQVPVAAEALVAATVEADSQAAITPADIRHQARSQSVDPDSSGDEDAANRTRVPGKRIRTPDKRGLMELAAVMCHTELQYQGKGKFIKKLRKRWIDKGGLPFTIDLITKWLDRELKQRDEEIANDDTSGSEIRHGSFFSHLDVLRERFKLVAEEKGKRKKKSSAQQEAKKRAREALIRAYSTRSTPVELPSDSSSSEGEEDSNVEGRSASQAADSEASTSQSSRLNTTLLSARKKQKQAQVAGYELISKSINRLARSTEDGASELARAVRGSQSQDDSPNSLDFKKFMEDGQRETVERLEAMEKLAEERQKAIDEKIDRILGLVASLAAREGRA</sequence>
<dbReference type="Proteomes" id="UP000800200">
    <property type="component" value="Unassembled WGS sequence"/>
</dbReference>
<feature type="compositionally biased region" description="Polar residues" evidence="1">
    <location>
        <begin position="348"/>
        <end position="358"/>
    </location>
</feature>